<dbReference type="Pfam" id="PF14223">
    <property type="entry name" value="Retrotran_gag_2"/>
    <property type="match status" value="1"/>
</dbReference>
<evidence type="ECO:0000256" key="1">
    <source>
        <dbReference type="PROSITE-ProRule" id="PRU00047"/>
    </source>
</evidence>
<protein>
    <recommendedName>
        <fullName evidence="4">CCHC-type domain-containing protein</fullName>
    </recommendedName>
</protein>
<dbReference type="AlphaFoldDB" id="A0A9P1E634"/>
<keyword evidence="1" id="KW-0862">Zinc</keyword>
<organism evidence="5 6">
    <name type="scientific">Cuscuta europaea</name>
    <name type="common">European dodder</name>
    <dbReference type="NCBI Taxonomy" id="41803"/>
    <lineage>
        <taxon>Eukaryota</taxon>
        <taxon>Viridiplantae</taxon>
        <taxon>Streptophyta</taxon>
        <taxon>Embryophyta</taxon>
        <taxon>Tracheophyta</taxon>
        <taxon>Spermatophyta</taxon>
        <taxon>Magnoliopsida</taxon>
        <taxon>eudicotyledons</taxon>
        <taxon>Gunneridae</taxon>
        <taxon>Pentapetalae</taxon>
        <taxon>asterids</taxon>
        <taxon>lamiids</taxon>
        <taxon>Solanales</taxon>
        <taxon>Convolvulaceae</taxon>
        <taxon>Cuscuteae</taxon>
        <taxon>Cuscuta</taxon>
        <taxon>Cuscuta subgen. Cuscuta</taxon>
    </lineage>
</organism>
<dbReference type="PANTHER" id="PTHR34676">
    <property type="entry name" value="DUF4219 DOMAIN-CONTAINING PROTEIN-RELATED"/>
    <property type="match status" value="1"/>
</dbReference>
<gene>
    <name evidence="5" type="ORF">CEURO_LOCUS7745</name>
</gene>
<evidence type="ECO:0000259" key="4">
    <source>
        <dbReference type="PROSITE" id="PS50158"/>
    </source>
</evidence>
<feature type="coiled-coil region" evidence="2">
    <location>
        <begin position="366"/>
        <end position="407"/>
    </location>
</feature>
<dbReference type="GO" id="GO:0003676">
    <property type="term" value="F:nucleic acid binding"/>
    <property type="evidence" value="ECO:0007669"/>
    <property type="project" value="InterPro"/>
</dbReference>
<dbReference type="EMBL" id="CAMAPE010000014">
    <property type="protein sequence ID" value="CAH9081098.1"/>
    <property type="molecule type" value="Genomic_DNA"/>
</dbReference>
<dbReference type="OrthoDB" id="1295753at2759"/>
<proteinExistence type="predicted"/>
<dbReference type="SUPFAM" id="SSF57756">
    <property type="entry name" value="Retrovirus zinc finger-like domains"/>
    <property type="match status" value="1"/>
</dbReference>
<dbReference type="PROSITE" id="PS50158">
    <property type="entry name" value="ZF_CCHC"/>
    <property type="match status" value="1"/>
</dbReference>
<sequence length="483" mass="56084">MENLIKAENYQVWNVIEAGDNIITKVDAEGKIVPKPKSEFTTDDYRKLEHNAQALKYLICGLGPAEHNRVLGCKSAKQMWDLLEVTHEGTSRVKRSKIDTFMRNYELFVMKPKESIRDMITRFTNIINELSALGMDITVEDQVRKVIRSLPSAWKPKTTAIEEAKDLSTMTLEDLTGSLMTYELGLQEEQDAENVRKERGITLKAREEEEESESESEDEMSMFAKQFGKIYRKFKGNRNKQGKKNFQSINNQGCFICGSFEHRAKDCPQKKSDRTYHKNKISSHRRSNEDKGFNRDLKKTMMVAWGDSSDDDEEEGEKSSNHARLCLMANSDQENFEVNLESFLSKFDSLSKGKVRKFFKRITIELNQSLSEHDHLKSQIIELESKLEEATRAKIRLETKVGELIDERLKYSEVVLEQDNLIYSLKLDSVNKLVNDEEKLLKKISDIALLINHPNRLENERHDFKNKPEYQPYSTKDRTRSRN</sequence>
<dbReference type="GO" id="GO:0008270">
    <property type="term" value="F:zinc ion binding"/>
    <property type="evidence" value="ECO:0007669"/>
    <property type="project" value="UniProtKB-KW"/>
</dbReference>
<dbReference type="Proteomes" id="UP001152484">
    <property type="component" value="Unassembled WGS sequence"/>
</dbReference>
<keyword evidence="1" id="KW-0479">Metal-binding</keyword>
<accession>A0A9P1E634</accession>
<evidence type="ECO:0000256" key="2">
    <source>
        <dbReference type="SAM" id="Coils"/>
    </source>
</evidence>
<comment type="caution">
    <text evidence="5">The sequence shown here is derived from an EMBL/GenBank/DDBJ whole genome shotgun (WGS) entry which is preliminary data.</text>
</comment>
<evidence type="ECO:0000256" key="3">
    <source>
        <dbReference type="SAM" id="MobiDB-lite"/>
    </source>
</evidence>
<evidence type="ECO:0000313" key="6">
    <source>
        <dbReference type="Proteomes" id="UP001152484"/>
    </source>
</evidence>
<dbReference type="InterPro" id="IPR001878">
    <property type="entry name" value="Znf_CCHC"/>
</dbReference>
<feature type="domain" description="CCHC-type" evidence="4">
    <location>
        <begin position="254"/>
        <end position="269"/>
    </location>
</feature>
<dbReference type="InterPro" id="IPR036875">
    <property type="entry name" value="Znf_CCHC_sf"/>
</dbReference>
<dbReference type="Pfam" id="PF00098">
    <property type="entry name" value="zf-CCHC"/>
    <property type="match status" value="1"/>
</dbReference>
<name>A0A9P1E634_CUSEU</name>
<feature type="region of interest" description="Disordered" evidence="3">
    <location>
        <begin position="268"/>
        <end position="291"/>
    </location>
</feature>
<evidence type="ECO:0000313" key="5">
    <source>
        <dbReference type="EMBL" id="CAH9081098.1"/>
    </source>
</evidence>
<keyword evidence="6" id="KW-1185">Reference proteome</keyword>
<dbReference type="PANTHER" id="PTHR34676:SF8">
    <property type="entry name" value="TRANSMEMBRANE PROTEIN"/>
    <property type="match status" value="1"/>
</dbReference>
<reference evidence="5" key="1">
    <citation type="submission" date="2022-07" db="EMBL/GenBank/DDBJ databases">
        <authorList>
            <person name="Macas J."/>
            <person name="Novak P."/>
            <person name="Neumann P."/>
        </authorList>
    </citation>
    <scope>NUCLEOTIDE SEQUENCE</scope>
</reference>
<keyword evidence="2" id="KW-0175">Coiled coil</keyword>
<dbReference type="SMART" id="SM00343">
    <property type="entry name" value="ZnF_C2HC"/>
    <property type="match status" value="1"/>
</dbReference>
<keyword evidence="1" id="KW-0863">Zinc-finger</keyword>
<feature type="region of interest" description="Disordered" evidence="3">
    <location>
        <begin position="460"/>
        <end position="483"/>
    </location>
</feature>